<dbReference type="InterPro" id="IPR007789">
    <property type="entry name" value="DUF688"/>
</dbReference>
<reference evidence="2 3" key="1">
    <citation type="journal article" date="2023" name="Plants (Basel)">
        <title>Bridging the Gap: Combining Genomics and Transcriptomics Approaches to Understand Stylosanthes scabra, an Orphan Legume from the Brazilian Caatinga.</title>
        <authorList>
            <person name="Ferreira-Neto J.R.C."/>
            <person name="da Silva M.D."/>
            <person name="Binneck E."/>
            <person name="de Melo N.F."/>
            <person name="da Silva R.H."/>
            <person name="de Melo A.L.T.M."/>
            <person name="Pandolfi V."/>
            <person name="Bustamante F.O."/>
            <person name="Brasileiro-Vidal A.C."/>
            <person name="Benko-Iseppon A.M."/>
        </authorList>
    </citation>
    <scope>NUCLEOTIDE SEQUENCE [LARGE SCALE GENOMIC DNA]</scope>
    <source>
        <tissue evidence="2">Leaves</tissue>
    </source>
</reference>
<feature type="compositionally biased region" description="Low complexity" evidence="1">
    <location>
        <begin position="338"/>
        <end position="355"/>
    </location>
</feature>
<feature type="region of interest" description="Disordered" evidence="1">
    <location>
        <begin position="208"/>
        <end position="227"/>
    </location>
</feature>
<dbReference type="EMBL" id="JASCZI010271877">
    <property type="protein sequence ID" value="MED6216423.1"/>
    <property type="molecule type" value="Genomic_DNA"/>
</dbReference>
<feature type="compositionally biased region" description="Polar residues" evidence="1">
    <location>
        <begin position="69"/>
        <end position="79"/>
    </location>
</feature>
<sequence length="510" mass="56852">MNERKLDINAPLISVRRSSVASSLPSLIEAKRKVLEKRGSLAYYLDQVAEPVAVPFNWEHIPGTPKANHGSQLQPSKDSPSLPPGKSTNVSERKKDDDDDVYSDALETLSSTESASMKCSASGVSGLDNFDSEKHGSNAAADKQAQDFMMNRFLPAAKAMTVHPPQYASSRKQQSQSVLAEQPRDIQRLVREERKSIVNKHITELVPYTGQFQDEEESDDGDDGYGNSSKGCGMFSRLGVRSSLCLLNAVPGMKMKDEYNMSCAYEYGKPIKKAWGSIQKSKSERQESSRKWRSESERFSYSGESERKQLGGSGRISSFRRSRTSFQSKPHPLFPRHASATTSSSSVSCSADTTTQRTEDTMTMFDAKTVLLASKENNQEQEDKAQRLTTDQESMSLLLVQSSFEKETKIDNSNSNKQIVAVDHPFGGEADLIPAPLLPKSPSDSWLRRALPLVYMKNSGFPHSNGENKFLNASSRFVKWETKVKTWNMHDGHANCCQELTVYKPQHSKY</sequence>
<feature type="compositionally biased region" description="Basic and acidic residues" evidence="1">
    <location>
        <begin position="281"/>
        <end position="309"/>
    </location>
</feature>
<protein>
    <submittedName>
        <fullName evidence="2">Uncharacterized protein</fullName>
    </submittedName>
</protein>
<evidence type="ECO:0000256" key="1">
    <source>
        <dbReference type="SAM" id="MobiDB-lite"/>
    </source>
</evidence>
<accession>A0ABU6Z5A4</accession>
<comment type="caution">
    <text evidence="2">The sequence shown here is derived from an EMBL/GenBank/DDBJ whole genome shotgun (WGS) entry which is preliminary data.</text>
</comment>
<keyword evidence="3" id="KW-1185">Reference proteome</keyword>
<dbReference type="PANTHER" id="PTHR33671">
    <property type="entry name" value="N-METHYLTRANSFERASE, PUTATIVE (DUF688)-RELATED"/>
    <property type="match status" value="1"/>
</dbReference>
<evidence type="ECO:0000313" key="3">
    <source>
        <dbReference type="Proteomes" id="UP001341840"/>
    </source>
</evidence>
<dbReference type="PANTHER" id="PTHR33671:SF9">
    <property type="entry name" value="DUF688 FAMILY PROTEIN"/>
    <property type="match status" value="1"/>
</dbReference>
<feature type="compositionally biased region" description="Acidic residues" evidence="1">
    <location>
        <begin position="213"/>
        <end position="223"/>
    </location>
</feature>
<organism evidence="2 3">
    <name type="scientific">Stylosanthes scabra</name>
    <dbReference type="NCBI Taxonomy" id="79078"/>
    <lineage>
        <taxon>Eukaryota</taxon>
        <taxon>Viridiplantae</taxon>
        <taxon>Streptophyta</taxon>
        <taxon>Embryophyta</taxon>
        <taxon>Tracheophyta</taxon>
        <taxon>Spermatophyta</taxon>
        <taxon>Magnoliopsida</taxon>
        <taxon>eudicotyledons</taxon>
        <taxon>Gunneridae</taxon>
        <taxon>Pentapetalae</taxon>
        <taxon>rosids</taxon>
        <taxon>fabids</taxon>
        <taxon>Fabales</taxon>
        <taxon>Fabaceae</taxon>
        <taxon>Papilionoideae</taxon>
        <taxon>50 kb inversion clade</taxon>
        <taxon>dalbergioids sensu lato</taxon>
        <taxon>Dalbergieae</taxon>
        <taxon>Pterocarpus clade</taxon>
        <taxon>Stylosanthes</taxon>
    </lineage>
</organism>
<feature type="region of interest" description="Disordered" evidence="1">
    <location>
        <begin position="276"/>
        <end position="355"/>
    </location>
</feature>
<dbReference type="Pfam" id="PF05097">
    <property type="entry name" value="DUF688"/>
    <property type="match status" value="1"/>
</dbReference>
<gene>
    <name evidence="2" type="ORF">PIB30_007767</name>
</gene>
<evidence type="ECO:0000313" key="2">
    <source>
        <dbReference type="EMBL" id="MED6216423.1"/>
    </source>
</evidence>
<proteinExistence type="predicted"/>
<dbReference type="Proteomes" id="UP001341840">
    <property type="component" value="Unassembled WGS sequence"/>
</dbReference>
<name>A0ABU6Z5A4_9FABA</name>
<feature type="region of interest" description="Disordered" evidence="1">
    <location>
        <begin position="63"/>
        <end position="100"/>
    </location>
</feature>